<proteinExistence type="predicted"/>
<gene>
    <name evidence="1" type="ORF">M9H77_17734</name>
</gene>
<dbReference type="EMBL" id="CM044704">
    <property type="protein sequence ID" value="KAI5667881.1"/>
    <property type="molecule type" value="Genomic_DNA"/>
</dbReference>
<comment type="caution">
    <text evidence="1">The sequence shown here is derived from an EMBL/GenBank/DDBJ whole genome shotgun (WGS) entry which is preliminary data.</text>
</comment>
<keyword evidence="2" id="KW-1185">Reference proteome</keyword>
<evidence type="ECO:0000313" key="1">
    <source>
        <dbReference type="EMBL" id="KAI5667881.1"/>
    </source>
</evidence>
<accession>A0ACC0B5H0</accession>
<dbReference type="Proteomes" id="UP001060085">
    <property type="component" value="Linkage Group LG04"/>
</dbReference>
<protein>
    <submittedName>
        <fullName evidence="1">Uncharacterized protein</fullName>
    </submittedName>
</protein>
<evidence type="ECO:0000313" key="2">
    <source>
        <dbReference type="Proteomes" id="UP001060085"/>
    </source>
</evidence>
<organism evidence="1 2">
    <name type="scientific">Catharanthus roseus</name>
    <name type="common">Madagascar periwinkle</name>
    <name type="synonym">Vinca rosea</name>
    <dbReference type="NCBI Taxonomy" id="4058"/>
    <lineage>
        <taxon>Eukaryota</taxon>
        <taxon>Viridiplantae</taxon>
        <taxon>Streptophyta</taxon>
        <taxon>Embryophyta</taxon>
        <taxon>Tracheophyta</taxon>
        <taxon>Spermatophyta</taxon>
        <taxon>Magnoliopsida</taxon>
        <taxon>eudicotyledons</taxon>
        <taxon>Gunneridae</taxon>
        <taxon>Pentapetalae</taxon>
        <taxon>asterids</taxon>
        <taxon>lamiids</taxon>
        <taxon>Gentianales</taxon>
        <taxon>Apocynaceae</taxon>
        <taxon>Rauvolfioideae</taxon>
        <taxon>Vinceae</taxon>
        <taxon>Catharanthinae</taxon>
        <taxon>Catharanthus</taxon>
    </lineage>
</organism>
<reference evidence="2" key="1">
    <citation type="journal article" date="2023" name="Nat. Plants">
        <title>Single-cell RNA sequencing provides a high-resolution roadmap for understanding the multicellular compartmentation of specialized metabolism.</title>
        <authorList>
            <person name="Sun S."/>
            <person name="Shen X."/>
            <person name="Li Y."/>
            <person name="Li Y."/>
            <person name="Wang S."/>
            <person name="Li R."/>
            <person name="Zhang H."/>
            <person name="Shen G."/>
            <person name="Guo B."/>
            <person name="Wei J."/>
            <person name="Xu J."/>
            <person name="St-Pierre B."/>
            <person name="Chen S."/>
            <person name="Sun C."/>
        </authorList>
    </citation>
    <scope>NUCLEOTIDE SEQUENCE [LARGE SCALE GENOMIC DNA]</scope>
</reference>
<sequence length="287" mass="32437">MVQPEARRSDDDLGPMTDKTGRVESCAATASFCGLSAQFFEQLVGSVQVDSSYSSVEYGATDNSNLSSDAGLGWNSVKNVTSVGGFAWGATTLTYLYWSLGHASRVDAKESYGCGSLLERFAILGHKTKNKLIDLRIRLDTMTVDEVRVVRQFGWVQCISAHPIRPQEHRRLANNMVYMVRNMFTEVFWLEAPSYLLTSIWTSISAIPPSRCTNDYMPWFLPRTHPRIQMSSAIARREEPWCNERSLITPHVLLDMISRDLDRDNIDDATKVGRASDMTKKYHHTLR</sequence>
<name>A0ACC0B5H0_CATRO</name>